<protein>
    <submittedName>
        <fullName evidence="4">TetR/AcrR family transcriptional regulator</fullName>
    </submittedName>
</protein>
<evidence type="ECO:0000256" key="1">
    <source>
        <dbReference type="ARBA" id="ARBA00023125"/>
    </source>
</evidence>
<dbReference type="PROSITE" id="PS01081">
    <property type="entry name" value="HTH_TETR_1"/>
    <property type="match status" value="1"/>
</dbReference>
<dbReference type="PANTHER" id="PTHR30055">
    <property type="entry name" value="HTH-TYPE TRANSCRIPTIONAL REGULATOR RUTR"/>
    <property type="match status" value="1"/>
</dbReference>
<evidence type="ECO:0000313" key="5">
    <source>
        <dbReference type="Proteomes" id="UP001057520"/>
    </source>
</evidence>
<dbReference type="InterPro" id="IPR023772">
    <property type="entry name" value="DNA-bd_HTH_TetR-type_CS"/>
</dbReference>
<dbReference type="InterPro" id="IPR009057">
    <property type="entry name" value="Homeodomain-like_sf"/>
</dbReference>
<reference evidence="4 5" key="1">
    <citation type="submission" date="2022-04" db="EMBL/GenBank/DDBJ databases">
        <title>Genome sequence of soybean root-associated Caulobacter segnis RL271.</title>
        <authorList>
            <person name="Longley R."/>
            <person name="Bonito G."/>
            <person name="Trigodet F."/>
            <person name="Crosson S."/>
            <person name="Fiebig A."/>
        </authorList>
    </citation>
    <scope>NUCLEOTIDE SEQUENCE [LARGE SCALE GENOMIC DNA]</scope>
    <source>
        <strain evidence="4 5">RL271</strain>
    </source>
</reference>
<dbReference type="PRINTS" id="PR00455">
    <property type="entry name" value="HTHTETR"/>
</dbReference>
<keyword evidence="1 2" id="KW-0238">DNA-binding</keyword>
<evidence type="ECO:0000256" key="2">
    <source>
        <dbReference type="PROSITE-ProRule" id="PRU00335"/>
    </source>
</evidence>
<dbReference type="Proteomes" id="UP001057520">
    <property type="component" value="Chromosome"/>
</dbReference>
<evidence type="ECO:0000313" key="4">
    <source>
        <dbReference type="EMBL" id="USQ97152.1"/>
    </source>
</evidence>
<dbReference type="SUPFAM" id="SSF46689">
    <property type="entry name" value="Homeodomain-like"/>
    <property type="match status" value="1"/>
</dbReference>
<organism evidence="4 5">
    <name type="scientific">Caulobacter segnis</name>
    <dbReference type="NCBI Taxonomy" id="88688"/>
    <lineage>
        <taxon>Bacteria</taxon>
        <taxon>Pseudomonadati</taxon>
        <taxon>Pseudomonadota</taxon>
        <taxon>Alphaproteobacteria</taxon>
        <taxon>Caulobacterales</taxon>
        <taxon>Caulobacteraceae</taxon>
        <taxon>Caulobacter</taxon>
    </lineage>
</organism>
<dbReference type="PROSITE" id="PS50977">
    <property type="entry name" value="HTH_TETR_2"/>
    <property type="match status" value="1"/>
</dbReference>
<sequence>MTEKTRRTPRQSRSEATVEAILEAAFQLLEQGGVEALTTNHIAERAGVSVGTLYQYFRGKQAILAALAQRRAAAARDRIARIVIANSGVEKPGIGAVRLIVRTLATAFEGSPATRRALLDALTQEGGDDVVMRNHLAFFDAIAGKAVFGFPLSPEAGFVLTHAVVGLLRAATIESDLALDPDRLEDELVRLMESYISALLVTRGALR</sequence>
<name>A0ABY4ZYT3_9CAUL</name>
<dbReference type="PANTHER" id="PTHR30055:SF226">
    <property type="entry name" value="HTH-TYPE TRANSCRIPTIONAL REGULATOR PKSA"/>
    <property type="match status" value="1"/>
</dbReference>
<gene>
    <name evidence="4" type="ORF">MZV50_06255</name>
</gene>
<dbReference type="InterPro" id="IPR050109">
    <property type="entry name" value="HTH-type_TetR-like_transc_reg"/>
</dbReference>
<proteinExistence type="predicted"/>
<evidence type="ECO:0000259" key="3">
    <source>
        <dbReference type="PROSITE" id="PS50977"/>
    </source>
</evidence>
<dbReference type="EMBL" id="CP096040">
    <property type="protein sequence ID" value="USQ97152.1"/>
    <property type="molecule type" value="Genomic_DNA"/>
</dbReference>
<accession>A0ABY4ZYT3</accession>
<feature type="domain" description="HTH tetR-type" evidence="3">
    <location>
        <begin position="15"/>
        <end position="75"/>
    </location>
</feature>
<keyword evidence="5" id="KW-1185">Reference proteome</keyword>
<dbReference type="Pfam" id="PF00440">
    <property type="entry name" value="TetR_N"/>
    <property type="match status" value="1"/>
</dbReference>
<dbReference type="Gene3D" id="1.10.357.10">
    <property type="entry name" value="Tetracycline Repressor, domain 2"/>
    <property type="match status" value="1"/>
</dbReference>
<dbReference type="InterPro" id="IPR001647">
    <property type="entry name" value="HTH_TetR"/>
</dbReference>
<feature type="DNA-binding region" description="H-T-H motif" evidence="2">
    <location>
        <begin position="38"/>
        <end position="57"/>
    </location>
</feature>